<evidence type="ECO:0000313" key="2">
    <source>
        <dbReference type="EMBL" id="OGZ20368.1"/>
    </source>
</evidence>
<dbReference type="PANTHER" id="PTHR36851:SF1">
    <property type="entry name" value="GLYCO_TRANS_2-LIKE DOMAIN-CONTAINING PROTEIN"/>
    <property type="match status" value="1"/>
</dbReference>
<gene>
    <name evidence="2" type="ORF">A2626_00880</name>
</gene>
<evidence type="ECO:0000313" key="3">
    <source>
        <dbReference type="Proteomes" id="UP000177360"/>
    </source>
</evidence>
<evidence type="ECO:0000256" key="1">
    <source>
        <dbReference type="SAM" id="Phobius"/>
    </source>
</evidence>
<feature type="transmembrane region" description="Helical" evidence="1">
    <location>
        <begin position="468"/>
        <end position="491"/>
    </location>
</feature>
<dbReference type="PANTHER" id="PTHR36851">
    <property type="entry name" value="UNNAMED PRODUCT"/>
    <property type="match status" value="1"/>
</dbReference>
<organism evidence="2 3">
    <name type="scientific">Candidatus Nealsonbacteria bacterium RIFCSPHIGHO2_01_FULL_38_55</name>
    <dbReference type="NCBI Taxonomy" id="1801664"/>
    <lineage>
        <taxon>Bacteria</taxon>
        <taxon>Candidatus Nealsoniibacteriota</taxon>
    </lineage>
</organism>
<keyword evidence="1" id="KW-0472">Membrane</keyword>
<accession>A0A1G2E5K7</accession>
<keyword evidence="1" id="KW-1133">Transmembrane helix</keyword>
<dbReference type="Gene3D" id="3.90.550.10">
    <property type="entry name" value="Spore Coat Polysaccharide Biosynthesis Protein SpsA, Chain A"/>
    <property type="match status" value="1"/>
</dbReference>
<protein>
    <recommendedName>
        <fullName evidence="4">Glycosyltransferase 2-like domain-containing protein</fullName>
    </recommendedName>
</protein>
<dbReference type="Proteomes" id="UP000177360">
    <property type="component" value="Unassembled WGS sequence"/>
</dbReference>
<keyword evidence="1" id="KW-0812">Transmembrane</keyword>
<name>A0A1G2E5K7_9BACT</name>
<feature type="transmembrane region" description="Helical" evidence="1">
    <location>
        <begin position="433"/>
        <end position="456"/>
    </location>
</feature>
<sequence>MEQSDNYYLSVGRASDLKDKKERFLFRLFEILPGFLSWLFLFLIAFFSWFRPVWVAIFAIIFSVFWFFRTIYFSFCLWIGYKKMRAQEKINWMGKLRSLPTEKLESIYHLVVIPMYKEPIEVVKDSFKRLVETDYPKDKMIVVLACEERAREEASIIAEKIEQDFGDKFFKFLITWHPAGLQGEIAGKGSNEARACKKAMELVDSLGIPYGNIIFSSFDVDTCVFSRYFSCLTYYYLTSLKPNRTSFQPVPLYVNNIWQAPVISRIFSFSSTFWHTMNQERSEQLITFSSHSMSFEALVEVGFKQVNAVSDDSRIFWKCFSVFNGDYTVFPLYYPVSMDANTAGSFFRTMLNIYKQQRRWAYGAENIPYFLFCFFKNKKIPPKQKIFLGFEAIEGYVSWSTSSIVIFILGWLPLFFGGAEFSHTLISYNLPKIISRIMTFSMLGLVASVYLSLILLPPKPPQYGKFRYLVFAFSWLLLPLMMIFFTAFPALEAQTRLMFGKYMGFWVTEKSRKK</sequence>
<feature type="transmembrane region" description="Helical" evidence="1">
    <location>
        <begin position="386"/>
        <end position="413"/>
    </location>
</feature>
<evidence type="ECO:0008006" key="4">
    <source>
        <dbReference type="Google" id="ProtNLM"/>
    </source>
</evidence>
<proteinExistence type="predicted"/>
<feature type="transmembrane region" description="Helical" evidence="1">
    <location>
        <begin position="53"/>
        <end position="81"/>
    </location>
</feature>
<dbReference type="EMBL" id="MHLZ01000002">
    <property type="protein sequence ID" value="OGZ20368.1"/>
    <property type="molecule type" value="Genomic_DNA"/>
</dbReference>
<dbReference type="AlphaFoldDB" id="A0A1G2E5K7"/>
<feature type="transmembrane region" description="Helical" evidence="1">
    <location>
        <begin position="24"/>
        <end position="47"/>
    </location>
</feature>
<reference evidence="2 3" key="1">
    <citation type="journal article" date="2016" name="Nat. Commun.">
        <title>Thousands of microbial genomes shed light on interconnected biogeochemical processes in an aquifer system.</title>
        <authorList>
            <person name="Anantharaman K."/>
            <person name="Brown C.T."/>
            <person name="Hug L.A."/>
            <person name="Sharon I."/>
            <person name="Castelle C.J."/>
            <person name="Probst A.J."/>
            <person name="Thomas B.C."/>
            <person name="Singh A."/>
            <person name="Wilkins M.J."/>
            <person name="Karaoz U."/>
            <person name="Brodie E.L."/>
            <person name="Williams K.H."/>
            <person name="Hubbard S.S."/>
            <person name="Banfield J.F."/>
        </authorList>
    </citation>
    <scope>NUCLEOTIDE SEQUENCE [LARGE SCALE GENOMIC DNA]</scope>
</reference>
<dbReference type="InterPro" id="IPR029044">
    <property type="entry name" value="Nucleotide-diphossugar_trans"/>
</dbReference>
<comment type="caution">
    <text evidence="2">The sequence shown here is derived from an EMBL/GenBank/DDBJ whole genome shotgun (WGS) entry which is preliminary data.</text>
</comment>